<organism evidence="2 3">
    <name type="scientific">Kytococcus aerolatus</name>
    <dbReference type="NCBI Taxonomy" id="592308"/>
    <lineage>
        <taxon>Bacteria</taxon>
        <taxon>Bacillati</taxon>
        <taxon>Actinomycetota</taxon>
        <taxon>Actinomycetes</taxon>
        <taxon>Micrococcales</taxon>
        <taxon>Kytococcaceae</taxon>
        <taxon>Kytococcus</taxon>
    </lineage>
</organism>
<dbReference type="RefSeq" id="WP_088818186.1">
    <property type="nucleotide sequence ID" value="NZ_FYEZ01000001.1"/>
</dbReference>
<feature type="transmembrane region" description="Helical" evidence="1">
    <location>
        <begin position="73"/>
        <end position="93"/>
    </location>
</feature>
<feature type="transmembrane region" description="Helical" evidence="1">
    <location>
        <begin position="36"/>
        <end position="53"/>
    </location>
</feature>
<proteinExistence type="predicted"/>
<feature type="transmembrane region" description="Helical" evidence="1">
    <location>
        <begin position="127"/>
        <end position="146"/>
    </location>
</feature>
<keyword evidence="1" id="KW-1133">Transmembrane helix</keyword>
<accession>A0A212THE9</accession>
<keyword evidence="1" id="KW-0472">Membrane</keyword>
<sequence length="183" mass="19007">MNEWWRARGGTLVAICCGIGIPGLLVAALALGRIDLWQVLTVALPAVLAWSLTGRDDSRERYAVRPVRYADALLVAGATVLSAGALAAALFAWGGTGRLTFGAFLVWQLPFSAGVAALAMRWVSPGAAAAVAAAVSVGLWLTRYLFGPTAALIHQESPVWLAVGVSGLVFAAGLVSLVVPRSR</sequence>
<keyword evidence="3" id="KW-1185">Reference proteome</keyword>
<evidence type="ECO:0000256" key="1">
    <source>
        <dbReference type="SAM" id="Phobius"/>
    </source>
</evidence>
<dbReference type="Proteomes" id="UP000198122">
    <property type="component" value="Unassembled WGS sequence"/>
</dbReference>
<protein>
    <submittedName>
        <fullName evidence="2">Uncharacterized protein</fullName>
    </submittedName>
</protein>
<dbReference type="OrthoDB" id="10002549at2"/>
<gene>
    <name evidence="2" type="ORF">SAMN05445756_1336</name>
</gene>
<feature type="transmembrane region" description="Helical" evidence="1">
    <location>
        <begin position="12"/>
        <end position="30"/>
    </location>
</feature>
<keyword evidence="1" id="KW-0812">Transmembrane</keyword>
<dbReference type="EMBL" id="FYEZ01000001">
    <property type="protein sequence ID" value="SNC65469.1"/>
    <property type="molecule type" value="Genomic_DNA"/>
</dbReference>
<reference evidence="2 3" key="1">
    <citation type="submission" date="2017-06" db="EMBL/GenBank/DDBJ databases">
        <authorList>
            <person name="Kim H.J."/>
            <person name="Triplett B.A."/>
        </authorList>
    </citation>
    <scope>NUCLEOTIDE SEQUENCE [LARGE SCALE GENOMIC DNA]</scope>
    <source>
        <strain evidence="2 3">DSM 22179</strain>
    </source>
</reference>
<evidence type="ECO:0000313" key="2">
    <source>
        <dbReference type="EMBL" id="SNC65469.1"/>
    </source>
</evidence>
<dbReference type="AlphaFoldDB" id="A0A212THE9"/>
<name>A0A212THE9_9MICO</name>
<evidence type="ECO:0000313" key="3">
    <source>
        <dbReference type="Proteomes" id="UP000198122"/>
    </source>
</evidence>
<feature type="transmembrane region" description="Helical" evidence="1">
    <location>
        <begin position="99"/>
        <end position="120"/>
    </location>
</feature>
<feature type="transmembrane region" description="Helical" evidence="1">
    <location>
        <begin position="158"/>
        <end position="179"/>
    </location>
</feature>